<reference evidence="1" key="2">
    <citation type="submission" date="2020-06" db="EMBL/GenBank/DDBJ databases">
        <authorList>
            <person name="Sheffer M."/>
        </authorList>
    </citation>
    <scope>NUCLEOTIDE SEQUENCE</scope>
</reference>
<name>A0A8T0FW27_ARGBR</name>
<dbReference type="AlphaFoldDB" id="A0A8T0FW27"/>
<sequence>MAFLITIRSCDCAPAFKIKHYNMAKSHLMPNFRSERRFVGGSSPIHFISPYIAAAPQPEQSFDEFFFPQVPMGKTAPSSIYKLPLQLFNNGKPHRVMHVIPKKRPQFQDYFPHGDSKMIRLPLKFVSNATLLSVAPSLWKGIPRQMDDITMIGYEKASVHAIHPADNCEQSSAAPLTGCRESVKHATYSIIKELSKQTAHGRVVF</sequence>
<keyword evidence="2" id="KW-1185">Reference proteome</keyword>
<evidence type="ECO:0000313" key="2">
    <source>
        <dbReference type="Proteomes" id="UP000807504"/>
    </source>
</evidence>
<evidence type="ECO:0000313" key="1">
    <source>
        <dbReference type="EMBL" id="KAF8795327.1"/>
    </source>
</evidence>
<comment type="caution">
    <text evidence="1">The sequence shown here is derived from an EMBL/GenBank/DDBJ whole genome shotgun (WGS) entry which is preliminary data.</text>
</comment>
<accession>A0A8T0FW27</accession>
<dbReference type="Proteomes" id="UP000807504">
    <property type="component" value="Unassembled WGS sequence"/>
</dbReference>
<proteinExistence type="predicted"/>
<dbReference type="EMBL" id="JABXBU010000002">
    <property type="protein sequence ID" value="KAF8795327.1"/>
    <property type="molecule type" value="Genomic_DNA"/>
</dbReference>
<protein>
    <submittedName>
        <fullName evidence="1">Uncharacterized protein</fullName>
    </submittedName>
</protein>
<reference evidence="1" key="1">
    <citation type="journal article" date="2020" name="bioRxiv">
        <title>Chromosome-level reference genome of the European wasp spider Argiope bruennichi: a resource for studies on range expansion and evolutionary adaptation.</title>
        <authorList>
            <person name="Sheffer M.M."/>
            <person name="Hoppe A."/>
            <person name="Krehenwinkel H."/>
            <person name="Uhl G."/>
            <person name="Kuss A.W."/>
            <person name="Jensen L."/>
            <person name="Jensen C."/>
            <person name="Gillespie R.G."/>
            <person name="Hoff K.J."/>
            <person name="Prost S."/>
        </authorList>
    </citation>
    <scope>NUCLEOTIDE SEQUENCE</scope>
</reference>
<organism evidence="1 2">
    <name type="scientific">Argiope bruennichi</name>
    <name type="common">Wasp spider</name>
    <name type="synonym">Aranea bruennichi</name>
    <dbReference type="NCBI Taxonomy" id="94029"/>
    <lineage>
        <taxon>Eukaryota</taxon>
        <taxon>Metazoa</taxon>
        <taxon>Ecdysozoa</taxon>
        <taxon>Arthropoda</taxon>
        <taxon>Chelicerata</taxon>
        <taxon>Arachnida</taxon>
        <taxon>Araneae</taxon>
        <taxon>Araneomorphae</taxon>
        <taxon>Entelegynae</taxon>
        <taxon>Araneoidea</taxon>
        <taxon>Araneidae</taxon>
        <taxon>Argiope</taxon>
    </lineage>
</organism>
<gene>
    <name evidence="1" type="ORF">HNY73_003190</name>
</gene>